<dbReference type="SUPFAM" id="SSF50985">
    <property type="entry name" value="RCC1/BLIP-II"/>
    <property type="match status" value="1"/>
</dbReference>
<dbReference type="PANTHER" id="PTHR22870">
    <property type="entry name" value="REGULATOR OF CHROMOSOME CONDENSATION"/>
    <property type="match status" value="1"/>
</dbReference>
<evidence type="ECO:0000259" key="7">
    <source>
        <dbReference type="PROSITE" id="PS50172"/>
    </source>
</evidence>
<dbReference type="Gene3D" id="2.130.10.30">
    <property type="entry name" value="Regulator of chromosome condensation 1/beta-lactamase-inhibitor protein II"/>
    <property type="match status" value="1"/>
</dbReference>
<dbReference type="Pfam" id="PF16589">
    <property type="entry name" value="BRCT_2"/>
    <property type="match status" value="1"/>
</dbReference>
<evidence type="ECO:0000313" key="8">
    <source>
        <dbReference type="EMBL" id="EGG16495.1"/>
    </source>
</evidence>
<dbReference type="PROSITE" id="PS00626">
    <property type="entry name" value="RCC1_2"/>
    <property type="match status" value="1"/>
</dbReference>
<sequence length="1133" mass="130635">MILQDKKFYLVTRSSGLTWQSKSTIKKILEDNGASIGFSIIAKSTDYVVIISDSVNANKKKPTIAAPNPSLYSIYTKAKKCNVPVVTDDFIFKCIVQSTLLDHSLFVVDNVLENGIVMEKNHLQDVLGMDFSGFDDDKLDDDESVYSEFMMDDLLTGWDEQQSSSSSTPSEEDSSTFEQLDLEKQWIEFDEEKENTEMFNIEYPHDKEHIIQENYLKPIQEINGYAYYYDEGTKVLTFIGLPSQLKKININHGGFTTFIDNKKNLYAWGKFTPNISYGSIRKLLAIEDGPESDEDDLPFGREVRFNQVASCHRNFVSIDEKGSVWYLDTKKQSYSEEEHERYNLPSRSYRMLTRLPQHIGSNYRAVSVSCGYDFCAMLLSNQRVVTWGRNNVGQLGRKASSIHHNPPGLVQLENITSISCGDQHTMVISSSTTASNRDIYSWGKNDSRQLGVKLLSFTSTPQKVYSQHNLELKVFCSSDYSIIMQEPNTLILHTTKRTFPKEFQLLGEMDIKDYELFNCNKYLGIRLVGAYQNAKGLVYNNKVDLLKSYLDEKEHTISVTQICSLIHTAVRFDHLEAFKLLFARYPSSRIEYNTNSTVIHTCAQYNSIKVLRYILRNRLENLNTVELTEGSTALHIACEKNYFDSALLLLEFGCDRNVKNTKGSTPFHFAVKNYPVGVLMAQKGAQNIPDRSMKTPLQYAVGEEKAFLQSLLFTNEIFLSYAHKDSVFVKDLRLSLEESSLRCWLDEYRLQAGCNWRSEITKGVQGSNVVLFTISPTSINSLWCRKELKMAKRLCKPVVALYYFNLDIDPVLHGLFDYEIRFADNKAWADLDAPQRRVELERVGKIVKSIDNRTPCNAKNQFDKVDTYNKFADRSIYISFTEADHSLEWLTKEGLLTRSLPLTDRDEIQDGGASRLVKLEQERSKKKKEEKEQKQKQKLHLVEQQKKKLEKQHQQFLANSSANDAANDDQSLKEQVEQIDEVARANYYRNLYSFSEESFEQIHVQEFHTEDHSNTAEDPEKEIAHLKQYINNSILHLVIYTDKTNDSLEEIIQEVKYSLGQSKTIYIVTNNYSQNFTKCQNETIKSLPWVEIQYQLEEEFYDKIVSVYEVIEKTFTTMAKINHLVLEKERNKL</sequence>
<feature type="domain" description="BRCT" evidence="7">
    <location>
        <begin position="1"/>
        <end position="108"/>
    </location>
</feature>
<keyword evidence="8" id="KW-0675">Receptor</keyword>
<evidence type="ECO:0000256" key="1">
    <source>
        <dbReference type="ARBA" id="ARBA00022737"/>
    </source>
</evidence>
<dbReference type="SUPFAM" id="SSF52200">
    <property type="entry name" value="Toll/Interleukin receptor TIR domain"/>
    <property type="match status" value="1"/>
</dbReference>
<keyword evidence="2" id="KW-0040">ANK repeat</keyword>
<feature type="repeat" description="RCC1" evidence="3">
    <location>
        <begin position="437"/>
        <end position="487"/>
    </location>
</feature>
<dbReference type="STRING" id="1054147.F4Q6I5"/>
<dbReference type="PROSITE" id="PS50104">
    <property type="entry name" value="TIR"/>
    <property type="match status" value="1"/>
</dbReference>
<dbReference type="InterPro" id="IPR051210">
    <property type="entry name" value="Ub_ligase/GEF_domain"/>
</dbReference>
<dbReference type="KEGG" id="dfa:DFA_09033"/>
<gene>
    <name evidence="8" type="primary">tirA</name>
    <name evidence="8" type="ORF">DFA_09033</name>
</gene>
<dbReference type="RefSeq" id="XP_004354895.1">
    <property type="nucleotide sequence ID" value="XM_004354843.1"/>
</dbReference>
<proteinExistence type="predicted"/>
<dbReference type="SUPFAM" id="SSF48403">
    <property type="entry name" value="Ankyrin repeat"/>
    <property type="match status" value="1"/>
</dbReference>
<dbReference type="PROSITE" id="PS50297">
    <property type="entry name" value="ANK_REP_REGION"/>
    <property type="match status" value="1"/>
</dbReference>
<dbReference type="AlphaFoldDB" id="F4Q6I5"/>
<protein>
    <submittedName>
        <fullName evidence="8">Toll-Interleukin receptor domain-containing protein</fullName>
    </submittedName>
</protein>
<evidence type="ECO:0000313" key="9">
    <source>
        <dbReference type="Proteomes" id="UP000007797"/>
    </source>
</evidence>
<feature type="coiled-coil region" evidence="4">
    <location>
        <begin position="916"/>
        <end position="959"/>
    </location>
</feature>
<feature type="repeat" description="ANK" evidence="2">
    <location>
        <begin position="629"/>
        <end position="661"/>
    </location>
</feature>
<dbReference type="Pfam" id="PF00415">
    <property type="entry name" value="RCC1"/>
    <property type="match status" value="1"/>
</dbReference>
<dbReference type="Pfam" id="PF12796">
    <property type="entry name" value="Ank_2"/>
    <property type="match status" value="1"/>
</dbReference>
<feature type="region of interest" description="Disordered" evidence="5">
    <location>
        <begin position="159"/>
        <end position="178"/>
    </location>
</feature>
<organism evidence="8 9">
    <name type="scientific">Cavenderia fasciculata</name>
    <name type="common">Slime mold</name>
    <name type="synonym">Dictyostelium fasciculatum</name>
    <dbReference type="NCBI Taxonomy" id="261658"/>
    <lineage>
        <taxon>Eukaryota</taxon>
        <taxon>Amoebozoa</taxon>
        <taxon>Evosea</taxon>
        <taxon>Eumycetozoa</taxon>
        <taxon>Dictyostelia</taxon>
        <taxon>Acytosteliales</taxon>
        <taxon>Cavenderiaceae</taxon>
        <taxon>Cavenderia</taxon>
    </lineage>
</organism>
<dbReference type="EMBL" id="GL883023">
    <property type="protein sequence ID" value="EGG16495.1"/>
    <property type="molecule type" value="Genomic_DNA"/>
</dbReference>
<evidence type="ECO:0000256" key="3">
    <source>
        <dbReference type="PROSITE-ProRule" id="PRU00235"/>
    </source>
</evidence>
<dbReference type="InterPro" id="IPR036420">
    <property type="entry name" value="BRCT_dom_sf"/>
</dbReference>
<keyword evidence="4" id="KW-0175">Coiled coil</keyword>
<dbReference type="PROSITE" id="PS50172">
    <property type="entry name" value="BRCT"/>
    <property type="match status" value="1"/>
</dbReference>
<dbReference type="Gene3D" id="1.25.40.20">
    <property type="entry name" value="Ankyrin repeat-containing domain"/>
    <property type="match status" value="1"/>
</dbReference>
<dbReference type="GO" id="GO:0007165">
    <property type="term" value="P:signal transduction"/>
    <property type="evidence" value="ECO:0007669"/>
    <property type="project" value="InterPro"/>
</dbReference>
<dbReference type="PROSITE" id="PS50012">
    <property type="entry name" value="RCC1_3"/>
    <property type="match status" value="2"/>
</dbReference>
<feature type="repeat" description="RCC1" evidence="3">
    <location>
        <begin position="382"/>
        <end position="431"/>
    </location>
</feature>
<dbReference type="Proteomes" id="UP000007797">
    <property type="component" value="Unassembled WGS sequence"/>
</dbReference>
<keyword evidence="9" id="KW-1185">Reference proteome</keyword>
<name>F4Q6I5_CACFS</name>
<dbReference type="SMART" id="SM00255">
    <property type="entry name" value="TIR"/>
    <property type="match status" value="1"/>
</dbReference>
<dbReference type="Pfam" id="PF13676">
    <property type="entry name" value="TIR_2"/>
    <property type="match status" value="1"/>
</dbReference>
<dbReference type="OrthoDB" id="20872at2759"/>
<dbReference type="OMA" id="WCRKELK"/>
<dbReference type="PROSITE" id="PS50088">
    <property type="entry name" value="ANK_REPEAT"/>
    <property type="match status" value="1"/>
</dbReference>
<keyword evidence="1" id="KW-0677">Repeat</keyword>
<dbReference type="InterPro" id="IPR001357">
    <property type="entry name" value="BRCT_dom"/>
</dbReference>
<dbReference type="Gene3D" id="3.40.50.10140">
    <property type="entry name" value="Toll/interleukin-1 receptor homology (TIR) domain"/>
    <property type="match status" value="1"/>
</dbReference>
<evidence type="ECO:0000256" key="4">
    <source>
        <dbReference type="SAM" id="Coils"/>
    </source>
</evidence>
<evidence type="ECO:0000256" key="5">
    <source>
        <dbReference type="SAM" id="MobiDB-lite"/>
    </source>
</evidence>
<dbReference type="SMART" id="SM00248">
    <property type="entry name" value="ANK"/>
    <property type="match status" value="4"/>
</dbReference>
<feature type="compositionally biased region" description="Low complexity" evidence="5">
    <location>
        <begin position="159"/>
        <end position="169"/>
    </location>
</feature>
<dbReference type="Gene3D" id="3.40.50.10190">
    <property type="entry name" value="BRCT domain"/>
    <property type="match status" value="1"/>
</dbReference>
<feature type="domain" description="TIR" evidence="6">
    <location>
        <begin position="713"/>
        <end position="854"/>
    </location>
</feature>
<dbReference type="InterPro" id="IPR036770">
    <property type="entry name" value="Ankyrin_rpt-contain_sf"/>
</dbReference>
<dbReference type="InterPro" id="IPR000157">
    <property type="entry name" value="TIR_dom"/>
</dbReference>
<dbReference type="SUPFAM" id="SSF52113">
    <property type="entry name" value="BRCT domain"/>
    <property type="match status" value="1"/>
</dbReference>
<dbReference type="InterPro" id="IPR002110">
    <property type="entry name" value="Ankyrin_rpt"/>
</dbReference>
<reference evidence="9" key="1">
    <citation type="journal article" date="2011" name="Genome Res.">
        <title>Phylogeny-wide analysis of social amoeba genomes highlights ancient origins for complex intercellular communication.</title>
        <authorList>
            <person name="Heidel A.J."/>
            <person name="Lawal H.M."/>
            <person name="Felder M."/>
            <person name="Schilde C."/>
            <person name="Helps N.R."/>
            <person name="Tunggal B."/>
            <person name="Rivero F."/>
            <person name="John U."/>
            <person name="Schleicher M."/>
            <person name="Eichinger L."/>
            <person name="Platzer M."/>
            <person name="Noegel A.A."/>
            <person name="Schaap P."/>
            <person name="Gloeckner G."/>
        </authorList>
    </citation>
    <scope>NUCLEOTIDE SEQUENCE [LARGE SCALE GENOMIC DNA]</scope>
    <source>
        <strain evidence="9">SH3</strain>
    </source>
</reference>
<dbReference type="InterPro" id="IPR000408">
    <property type="entry name" value="Reg_chr_condens"/>
</dbReference>
<dbReference type="InterPro" id="IPR035897">
    <property type="entry name" value="Toll_tir_struct_dom_sf"/>
</dbReference>
<dbReference type="InterPro" id="IPR009091">
    <property type="entry name" value="RCC1/BLIP-II"/>
</dbReference>
<evidence type="ECO:0000259" key="6">
    <source>
        <dbReference type="PROSITE" id="PS50104"/>
    </source>
</evidence>
<dbReference type="PANTHER" id="PTHR22870:SF466">
    <property type="entry name" value="ANKYRIN REPEAT-CONTAINING PROTEIN"/>
    <property type="match status" value="1"/>
</dbReference>
<evidence type="ECO:0000256" key="2">
    <source>
        <dbReference type="PROSITE-ProRule" id="PRU00023"/>
    </source>
</evidence>
<dbReference type="GeneID" id="14868482"/>
<accession>F4Q6I5</accession>